<dbReference type="RefSeq" id="WP_204016149.1">
    <property type="nucleotide sequence ID" value="NZ_BOOG01000022.1"/>
</dbReference>
<gene>
    <name evidence="7" type="ORF">Mth01_26860</name>
</gene>
<feature type="transmembrane region" description="Helical" evidence="6">
    <location>
        <begin position="220"/>
        <end position="239"/>
    </location>
</feature>
<protein>
    <submittedName>
        <fullName evidence="7">ABC transporter permease</fullName>
    </submittedName>
</protein>
<dbReference type="AlphaFoldDB" id="A0A8J3R8I4"/>
<dbReference type="GO" id="GO:0005886">
    <property type="term" value="C:plasma membrane"/>
    <property type="evidence" value="ECO:0007669"/>
    <property type="project" value="UniProtKB-SubCell"/>
</dbReference>
<accession>A0A8J3R8I4</accession>
<dbReference type="Proteomes" id="UP000610966">
    <property type="component" value="Unassembled WGS sequence"/>
</dbReference>
<evidence type="ECO:0000256" key="5">
    <source>
        <dbReference type="ARBA" id="ARBA00023136"/>
    </source>
</evidence>
<dbReference type="GO" id="GO:0022857">
    <property type="term" value="F:transmembrane transporter activity"/>
    <property type="evidence" value="ECO:0007669"/>
    <property type="project" value="InterPro"/>
</dbReference>
<reference evidence="7" key="1">
    <citation type="submission" date="2021-01" db="EMBL/GenBank/DDBJ databases">
        <title>Whole genome shotgun sequence of Sphaerimonospora thailandensis NBRC 107569.</title>
        <authorList>
            <person name="Komaki H."/>
            <person name="Tamura T."/>
        </authorList>
    </citation>
    <scope>NUCLEOTIDE SEQUENCE</scope>
    <source>
        <strain evidence="7">NBRC 107569</strain>
    </source>
</reference>
<evidence type="ECO:0000256" key="1">
    <source>
        <dbReference type="ARBA" id="ARBA00004651"/>
    </source>
</evidence>
<feature type="transmembrane region" description="Helical" evidence="6">
    <location>
        <begin position="114"/>
        <end position="131"/>
    </location>
</feature>
<dbReference type="CDD" id="cd06580">
    <property type="entry name" value="TM_PBP1_transp_TpRbsC_like"/>
    <property type="match status" value="1"/>
</dbReference>
<dbReference type="EMBL" id="BOOG01000022">
    <property type="protein sequence ID" value="GIH70433.1"/>
    <property type="molecule type" value="Genomic_DNA"/>
</dbReference>
<evidence type="ECO:0000256" key="4">
    <source>
        <dbReference type="ARBA" id="ARBA00022989"/>
    </source>
</evidence>
<dbReference type="InterPro" id="IPR001851">
    <property type="entry name" value="ABC_transp_permease"/>
</dbReference>
<organism evidence="7 8">
    <name type="scientific">Sphaerimonospora thailandensis</name>
    <dbReference type="NCBI Taxonomy" id="795644"/>
    <lineage>
        <taxon>Bacteria</taxon>
        <taxon>Bacillati</taxon>
        <taxon>Actinomycetota</taxon>
        <taxon>Actinomycetes</taxon>
        <taxon>Streptosporangiales</taxon>
        <taxon>Streptosporangiaceae</taxon>
        <taxon>Sphaerimonospora</taxon>
    </lineage>
</organism>
<evidence type="ECO:0000256" key="3">
    <source>
        <dbReference type="ARBA" id="ARBA00022692"/>
    </source>
</evidence>
<sequence>MSERNASSSGTPGAGGTGGVGGFRDRLLGRVKLSGWLALAAPLLAVLFAALITSVVLLIAGSSPLDAFDALAQYGTQPRTMAVILNSATMYYISALAVAIGFRMNLFNIGVDGQYRLAAVVAAGVGGAALLPGVLNILLVLVVAVLVGALWAGIAGLLKVKRGVSEVIATIMLNAIATGLASWLMSNHFGVLNGNELATRPIPADSQMPGMALISGTPQLVNGFLVVAIILGIAYYVLLNRTRFGFELRATGMSEPAAVASGIGVKRMIVTTMVLSGAVAGLAGMPELLGESHKYSNNFPSGLGFDGIAIALLGRNNPVGMALGALLWSFLSNSSNSLQMLNISKETADIMKGVTVLSVIIAYELVHRYRIVAEQRRAGQETAAAPAAEGAAA</sequence>
<keyword evidence="8" id="KW-1185">Reference proteome</keyword>
<dbReference type="PANTHER" id="PTHR47089:SF1">
    <property type="entry name" value="GUANOSINE ABC TRANSPORTER PERMEASE PROTEIN NUPP"/>
    <property type="match status" value="1"/>
</dbReference>
<keyword evidence="5 6" id="KW-0472">Membrane</keyword>
<feature type="transmembrane region" description="Helical" evidence="6">
    <location>
        <begin position="36"/>
        <end position="60"/>
    </location>
</feature>
<evidence type="ECO:0000256" key="2">
    <source>
        <dbReference type="ARBA" id="ARBA00022475"/>
    </source>
</evidence>
<dbReference type="Pfam" id="PF02653">
    <property type="entry name" value="BPD_transp_2"/>
    <property type="match status" value="1"/>
</dbReference>
<dbReference type="PANTHER" id="PTHR47089">
    <property type="entry name" value="ABC TRANSPORTER, PERMEASE PROTEIN"/>
    <property type="match status" value="1"/>
</dbReference>
<feature type="transmembrane region" description="Helical" evidence="6">
    <location>
        <begin position="167"/>
        <end position="185"/>
    </location>
</feature>
<comment type="subcellular location">
    <subcellularLocation>
        <location evidence="1">Cell membrane</location>
        <topology evidence="1">Multi-pass membrane protein</topology>
    </subcellularLocation>
</comment>
<keyword evidence="4 6" id="KW-1133">Transmembrane helix</keyword>
<comment type="caution">
    <text evidence="7">The sequence shown here is derived from an EMBL/GenBank/DDBJ whole genome shotgun (WGS) entry which is preliminary data.</text>
</comment>
<keyword evidence="3 6" id="KW-0812">Transmembrane</keyword>
<evidence type="ECO:0000256" key="6">
    <source>
        <dbReference type="SAM" id="Phobius"/>
    </source>
</evidence>
<feature type="transmembrane region" description="Helical" evidence="6">
    <location>
        <begin position="137"/>
        <end position="158"/>
    </location>
</feature>
<evidence type="ECO:0000313" key="8">
    <source>
        <dbReference type="Proteomes" id="UP000610966"/>
    </source>
</evidence>
<name>A0A8J3R8I4_9ACTN</name>
<evidence type="ECO:0000313" key="7">
    <source>
        <dbReference type="EMBL" id="GIH70433.1"/>
    </source>
</evidence>
<feature type="transmembrane region" description="Helical" evidence="6">
    <location>
        <begin position="80"/>
        <end position="102"/>
    </location>
</feature>
<keyword evidence="2" id="KW-1003">Cell membrane</keyword>
<proteinExistence type="predicted"/>